<dbReference type="PANTHER" id="PTHR14096">
    <property type="entry name" value="APOLIPOPROTEIN L"/>
    <property type="match status" value="1"/>
</dbReference>
<reference evidence="4" key="1">
    <citation type="submission" date="2025-05" db="UniProtKB">
        <authorList>
            <consortium name="Ensembl"/>
        </authorList>
    </citation>
    <scope>IDENTIFICATION</scope>
</reference>
<keyword evidence="3" id="KW-0472">Membrane</keyword>
<evidence type="ECO:0000256" key="3">
    <source>
        <dbReference type="SAM" id="Phobius"/>
    </source>
</evidence>
<organism evidence="4 5">
    <name type="scientific">Cyprinus carpio carpio</name>
    <dbReference type="NCBI Taxonomy" id="630221"/>
    <lineage>
        <taxon>Eukaryota</taxon>
        <taxon>Metazoa</taxon>
        <taxon>Chordata</taxon>
        <taxon>Craniata</taxon>
        <taxon>Vertebrata</taxon>
        <taxon>Euteleostomi</taxon>
        <taxon>Actinopterygii</taxon>
        <taxon>Neopterygii</taxon>
        <taxon>Teleostei</taxon>
        <taxon>Ostariophysi</taxon>
        <taxon>Cypriniformes</taxon>
        <taxon>Cyprinidae</taxon>
        <taxon>Cyprininae</taxon>
        <taxon>Cyprinus</taxon>
    </lineage>
</organism>
<evidence type="ECO:0000313" key="4">
    <source>
        <dbReference type="Ensembl" id="ENSCCRP00000158345.1"/>
    </source>
</evidence>
<accession>A0A9J8BZ17</accession>
<sequence>MALSTHHRRRNSMDEPLDMLYDVIRHEEEFIALYNRHYHELQENIQGLRHLMKTFEKEFKQYTESARNGGVLGILGGVTTIAGLALAPFTLGTSAVVTGVGSVMALGGGIGSGVLNFMKLCDQKKFIQNAKNRLEEFQNKITPMTDSLSVICTHVNEILRHCNKPEDINGLIKYAAGASAILRVLRIDDVGEVAAQASKTVRLTTTLTAVFTGISLLLDILSVIEDNKTLNDMDRLARNRQISESDMESTAGKFIVEMRKVINQQQIIMDELKTTKDKIARELDLIKAKIARRRDLNKDKKKIKQDLIRAQAPCNKESVEIAVIVKARAPLGIALFLLVLVLFLLLQIYKHF</sequence>
<dbReference type="PANTHER" id="PTHR14096:SF28">
    <property type="entry name" value="APOLIPOPROTEIN L, 1-RELATED"/>
    <property type="match status" value="1"/>
</dbReference>
<feature type="transmembrane region" description="Helical" evidence="3">
    <location>
        <begin position="331"/>
        <end position="349"/>
    </location>
</feature>
<dbReference type="AlphaFoldDB" id="A0A9J8BZ17"/>
<keyword evidence="3" id="KW-1133">Transmembrane helix</keyword>
<evidence type="ECO:0000256" key="2">
    <source>
        <dbReference type="SAM" id="Coils"/>
    </source>
</evidence>
<dbReference type="GeneTree" id="ENSGT01040000242041"/>
<dbReference type="Ensembl" id="ENSCCRT00000128831.1">
    <property type="protein sequence ID" value="ENSCCRP00000143942.1"/>
    <property type="gene ID" value="ENSCCRG00000082815.1"/>
</dbReference>
<dbReference type="Proteomes" id="UP001108240">
    <property type="component" value="Unplaced"/>
</dbReference>
<dbReference type="GO" id="GO:0016020">
    <property type="term" value="C:membrane"/>
    <property type="evidence" value="ECO:0007669"/>
    <property type="project" value="TreeGrafter"/>
</dbReference>
<dbReference type="GO" id="GO:0005576">
    <property type="term" value="C:extracellular region"/>
    <property type="evidence" value="ECO:0007669"/>
    <property type="project" value="InterPro"/>
</dbReference>
<keyword evidence="3" id="KW-0812">Transmembrane</keyword>
<keyword evidence="5" id="KW-1185">Reference proteome</keyword>
<feature type="transmembrane region" description="Helical" evidence="3">
    <location>
        <begin position="69"/>
        <end position="89"/>
    </location>
</feature>
<evidence type="ECO:0000313" key="5">
    <source>
        <dbReference type="Proteomes" id="UP001108240"/>
    </source>
</evidence>
<dbReference type="GO" id="GO:0042157">
    <property type="term" value="P:lipoprotein metabolic process"/>
    <property type="evidence" value="ECO:0007669"/>
    <property type="project" value="InterPro"/>
</dbReference>
<protein>
    <recommendedName>
        <fullName evidence="6">Apolipoprotein L3-like</fullName>
    </recommendedName>
</protein>
<evidence type="ECO:0008006" key="6">
    <source>
        <dbReference type="Google" id="ProtNLM"/>
    </source>
</evidence>
<evidence type="ECO:0000256" key="1">
    <source>
        <dbReference type="ARBA" id="ARBA00010090"/>
    </source>
</evidence>
<dbReference type="OMA" id="LQISWPI"/>
<proteinExistence type="inferred from homology"/>
<keyword evidence="2" id="KW-0175">Coiled coil</keyword>
<dbReference type="Ensembl" id="ENSCCRT00000168322.1">
    <property type="protein sequence ID" value="ENSCCRP00000158345.1"/>
    <property type="gene ID" value="ENSCCRG00000082815.1"/>
</dbReference>
<dbReference type="GO" id="GO:0008289">
    <property type="term" value="F:lipid binding"/>
    <property type="evidence" value="ECO:0007669"/>
    <property type="project" value="InterPro"/>
</dbReference>
<name>A0A9J8BZ17_CYPCA</name>
<dbReference type="InterPro" id="IPR008405">
    <property type="entry name" value="ApoL"/>
</dbReference>
<comment type="similarity">
    <text evidence="1">Belongs to the apolipoprotein L family.</text>
</comment>
<feature type="coiled-coil region" evidence="2">
    <location>
        <begin position="269"/>
        <end position="306"/>
    </location>
</feature>
<dbReference type="GO" id="GO:0006869">
    <property type="term" value="P:lipid transport"/>
    <property type="evidence" value="ECO:0007669"/>
    <property type="project" value="InterPro"/>
</dbReference>
<dbReference type="Pfam" id="PF05461">
    <property type="entry name" value="ApoL"/>
    <property type="match status" value="1"/>
</dbReference>
<feature type="transmembrane region" description="Helical" evidence="3">
    <location>
        <begin position="95"/>
        <end position="118"/>
    </location>
</feature>